<evidence type="ECO:0000259" key="1">
    <source>
        <dbReference type="PROSITE" id="PS50263"/>
    </source>
</evidence>
<sequence length="238" mass="27490">MKVACIQLSCGENYNKNFKQVIFYINQAIEKEADLIITPETTSIITSDKKILYKNSYSMNKDPLVKEIKKISKKNKKWILIGSIAIKDKNKFRNRSIMIGPKGNIVTYYDKIKMFDVKLPNKEQHKESKTYKPGKKLVTVNLPWGRLGLTICFDLRFPEIYRNLSKKKLHFISVPSAFTKITGQKHWIELLKARAIENFCYIFAPNQTGKNTKKRETYGHSVIISPDGKILKLKKLGA</sequence>
<dbReference type="Gene3D" id="3.60.110.10">
    <property type="entry name" value="Carbon-nitrogen hydrolase"/>
    <property type="match status" value="1"/>
</dbReference>
<dbReference type="InterPro" id="IPR003010">
    <property type="entry name" value="C-N_Hydrolase"/>
</dbReference>
<dbReference type="SUPFAM" id="SSF56317">
    <property type="entry name" value="Carbon-nitrogen hydrolase"/>
    <property type="match status" value="1"/>
</dbReference>
<dbReference type="Pfam" id="PF00795">
    <property type="entry name" value="CN_hydrolase"/>
    <property type="match status" value="1"/>
</dbReference>
<reference evidence="2" key="1">
    <citation type="submission" date="2018-05" db="EMBL/GenBank/DDBJ databases">
        <authorList>
            <person name="Lanie J.A."/>
            <person name="Ng W.-L."/>
            <person name="Kazmierczak K.M."/>
            <person name="Andrzejewski T.M."/>
            <person name="Davidsen T.M."/>
            <person name="Wayne K.J."/>
            <person name="Tettelin H."/>
            <person name="Glass J.I."/>
            <person name="Rusch D."/>
            <person name="Podicherti R."/>
            <person name="Tsui H.-C.T."/>
            <person name="Winkler M.E."/>
        </authorList>
    </citation>
    <scope>NUCLEOTIDE SEQUENCE</scope>
</reference>
<protein>
    <recommendedName>
        <fullName evidence="1">CN hydrolase domain-containing protein</fullName>
    </recommendedName>
</protein>
<accession>A0A382WGI0</accession>
<name>A0A382WGI0_9ZZZZ</name>
<dbReference type="EMBL" id="UINC01159669">
    <property type="protein sequence ID" value="SVD57893.1"/>
    <property type="molecule type" value="Genomic_DNA"/>
</dbReference>
<dbReference type="PROSITE" id="PS50263">
    <property type="entry name" value="CN_HYDROLASE"/>
    <property type="match status" value="1"/>
</dbReference>
<organism evidence="2">
    <name type="scientific">marine metagenome</name>
    <dbReference type="NCBI Taxonomy" id="408172"/>
    <lineage>
        <taxon>unclassified sequences</taxon>
        <taxon>metagenomes</taxon>
        <taxon>ecological metagenomes</taxon>
    </lineage>
</organism>
<dbReference type="PANTHER" id="PTHR23088">
    <property type="entry name" value="NITRILASE-RELATED"/>
    <property type="match status" value="1"/>
</dbReference>
<feature type="non-terminal residue" evidence="2">
    <location>
        <position position="238"/>
    </location>
</feature>
<dbReference type="AlphaFoldDB" id="A0A382WGI0"/>
<evidence type="ECO:0000313" key="2">
    <source>
        <dbReference type="EMBL" id="SVD57893.1"/>
    </source>
</evidence>
<gene>
    <name evidence="2" type="ORF">METZ01_LOCUS410747</name>
</gene>
<dbReference type="InterPro" id="IPR036526">
    <property type="entry name" value="C-N_Hydrolase_sf"/>
</dbReference>
<feature type="domain" description="CN hydrolase" evidence="1">
    <location>
        <begin position="1"/>
        <end position="238"/>
    </location>
</feature>
<proteinExistence type="predicted"/>
<dbReference type="PANTHER" id="PTHR23088:SF27">
    <property type="entry name" value="DEAMINATED GLUTATHIONE AMIDASE"/>
    <property type="match status" value="1"/>
</dbReference>